<dbReference type="OrthoDB" id="110148at2"/>
<protein>
    <submittedName>
        <fullName evidence="6">Site-specific recombinase XerD</fullName>
    </submittedName>
</protein>
<dbReference type="InterPro" id="IPR013762">
    <property type="entry name" value="Integrase-like_cat_sf"/>
</dbReference>
<dbReference type="AlphaFoldDB" id="A0A239JC52"/>
<feature type="region of interest" description="Disordered" evidence="4">
    <location>
        <begin position="350"/>
        <end position="372"/>
    </location>
</feature>
<organism evidence="6 7">
    <name type="scientific">Granulicella rosea</name>
    <dbReference type="NCBI Taxonomy" id="474952"/>
    <lineage>
        <taxon>Bacteria</taxon>
        <taxon>Pseudomonadati</taxon>
        <taxon>Acidobacteriota</taxon>
        <taxon>Terriglobia</taxon>
        <taxon>Terriglobales</taxon>
        <taxon>Acidobacteriaceae</taxon>
        <taxon>Granulicella</taxon>
    </lineage>
</organism>
<feature type="domain" description="Tyr recombinase" evidence="5">
    <location>
        <begin position="160"/>
        <end position="346"/>
    </location>
</feature>
<dbReference type="PANTHER" id="PTHR30349">
    <property type="entry name" value="PHAGE INTEGRASE-RELATED"/>
    <property type="match status" value="1"/>
</dbReference>
<dbReference type="GO" id="GO:0015074">
    <property type="term" value="P:DNA integration"/>
    <property type="evidence" value="ECO:0007669"/>
    <property type="project" value="InterPro"/>
</dbReference>
<accession>A0A239JC52</accession>
<evidence type="ECO:0000256" key="3">
    <source>
        <dbReference type="ARBA" id="ARBA00023172"/>
    </source>
</evidence>
<keyword evidence="3" id="KW-0233">DNA recombination</keyword>
<evidence type="ECO:0000256" key="2">
    <source>
        <dbReference type="ARBA" id="ARBA00023125"/>
    </source>
</evidence>
<keyword evidence="7" id="KW-1185">Reference proteome</keyword>
<dbReference type="PROSITE" id="PS51898">
    <property type="entry name" value="TYR_RECOMBINASE"/>
    <property type="match status" value="1"/>
</dbReference>
<dbReference type="GO" id="GO:0006310">
    <property type="term" value="P:DNA recombination"/>
    <property type="evidence" value="ECO:0007669"/>
    <property type="project" value="UniProtKB-KW"/>
</dbReference>
<evidence type="ECO:0000256" key="1">
    <source>
        <dbReference type="ARBA" id="ARBA00008857"/>
    </source>
</evidence>
<reference evidence="6 7" key="1">
    <citation type="submission" date="2017-06" db="EMBL/GenBank/DDBJ databases">
        <authorList>
            <person name="Kim H.J."/>
            <person name="Triplett B.A."/>
        </authorList>
    </citation>
    <scope>NUCLEOTIDE SEQUENCE [LARGE SCALE GENOMIC DNA]</scope>
    <source>
        <strain evidence="6 7">DSM 18704</strain>
    </source>
</reference>
<keyword evidence="2" id="KW-0238">DNA-binding</keyword>
<dbReference type="InterPro" id="IPR050090">
    <property type="entry name" value="Tyrosine_recombinase_XerCD"/>
</dbReference>
<evidence type="ECO:0000313" key="6">
    <source>
        <dbReference type="EMBL" id="SNT02873.1"/>
    </source>
</evidence>
<gene>
    <name evidence="6" type="ORF">SAMN05421770_103519</name>
</gene>
<evidence type="ECO:0000259" key="5">
    <source>
        <dbReference type="PROSITE" id="PS51898"/>
    </source>
</evidence>
<dbReference type="InterPro" id="IPR011010">
    <property type="entry name" value="DNA_brk_join_enz"/>
</dbReference>
<dbReference type="Pfam" id="PF00589">
    <property type="entry name" value="Phage_integrase"/>
    <property type="match status" value="1"/>
</dbReference>
<evidence type="ECO:0000256" key="4">
    <source>
        <dbReference type="SAM" id="MobiDB-lite"/>
    </source>
</evidence>
<sequence length="372" mass="42223">MALFLRGDVWWYEFYFAGRRIRESTKSHSKTLAKTAEQNRKRELEQGFNNITDTRQERIRTISDLADEYLVAYKLRHPQSATFAAYAVGHIRRVIGSRMFIDCNEAVVTSYQNERLAGGAAPKTVNDEVGFLLRLMGDPGDLLRIRLRKRNLLKLKVGKPIGKAYSTDEKDRMLVEAKKSKSPHIYPAIMLALNAGIRDAELKQLTWAQVDLKKGYLTVGKSKTEAGEGRTIPLNSALSETLAEYAEWYEAVFSEIRPEWYLFPFGKPRPSDPTRPVTTLKTAWDTVRRNSKVTGRWHDHRHTLITDLAESGAGEQTIMDIAGHVSRNMLKHYSHIRMEAKRDALESLVKNPPVKRPPSKSAESSARIVVSG</sequence>
<dbReference type="Gene3D" id="1.10.443.10">
    <property type="entry name" value="Intergrase catalytic core"/>
    <property type="match status" value="1"/>
</dbReference>
<comment type="similarity">
    <text evidence="1">Belongs to the 'phage' integrase family.</text>
</comment>
<name>A0A239JC52_9BACT</name>
<dbReference type="EMBL" id="FZOU01000003">
    <property type="protein sequence ID" value="SNT02873.1"/>
    <property type="molecule type" value="Genomic_DNA"/>
</dbReference>
<dbReference type="PANTHER" id="PTHR30349:SF41">
    <property type="entry name" value="INTEGRASE_RECOMBINASE PROTEIN MJ0367-RELATED"/>
    <property type="match status" value="1"/>
</dbReference>
<dbReference type="Proteomes" id="UP000198356">
    <property type="component" value="Unassembled WGS sequence"/>
</dbReference>
<dbReference type="CDD" id="cd00796">
    <property type="entry name" value="INT_Rci_Hp1_C"/>
    <property type="match status" value="1"/>
</dbReference>
<dbReference type="RefSeq" id="WP_089408598.1">
    <property type="nucleotide sequence ID" value="NZ_FZOU01000003.1"/>
</dbReference>
<evidence type="ECO:0000313" key="7">
    <source>
        <dbReference type="Proteomes" id="UP000198356"/>
    </source>
</evidence>
<dbReference type="SUPFAM" id="SSF56349">
    <property type="entry name" value="DNA breaking-rejoining enzymes"/>
    <property type="match status" value="1"/>
</dbReference>
<dbReference type="GO" id="GO:0003677">
    <property type="term" value="F:DNA binding"/>
    <property type="evidence" value="ECO:0007669"/>
    <property type="project" value="UniProtKB-KW"/>
</dbReference>
<proteinExistence type="inferred from homology"/>
<dbReference type="InterPro" id="IPR002104">
    <property type="entry name" value="Integrase_catalytic"/>
</dbReference>